<sequence length="119" mass="13686">MDDKAAMGGVDEKLMNVLDLFRELYCKRGEFFKKIFPELHEDFVRVFKKIDAILPMKKKDNYQIQVKHMQRSLSVGSRRPRAVGQVDESDELRLNLFKIRTPNLSGVQSGGQGDVKVSK</sequence>
<organism evidence="1 2">
    <name type="scientific">Cinchona calisaya</name>
    <dbReference type="NCBI Taxonomy" id="153742"/>
    <lineage>
        <taxon>Eukaryota</taxon>
        <taxon>Viridiplantae</taxon>
        <taxon>Streptophyta</taxon>
        <taxon>Embryophyta</taxon>
        <taxon>Tracheophyta</taxon>
        <taxon>Spermatophyta</taxon>
        <taxon>Magnoliopsida</taxon>
        <taxon>eudicotyledons</taxon>
        <taxon>Gunneridae</taxon>
        <taxon>Pentapetalae</taxon>
        <taxon>asterids</taxon>
        <taxon>lamiids</taxon>
        <taxon>Gentianales</taxon>
        <taxon>Rubiaceae</taxon>
        <taxon>Cinchonoideae</taxon>
        <taxon>Cinchoneae</taxon>
        <taxon>Cinchona</taxon>
    </lineage>
</organism>
<dbReference type="PANTHER" id="PTHR37725">
    <property type="match status" value="1"/>
</dbReference>
<dbReference type="PANTHER" id="PTHR37725:SF1">
    <property type="match status" value="1"/>
</dbReference>
<evidence type="ECO:0000313" key="2">
    <source>
        <dbReference type="Proteomes" id="UP001630127"/>
    </source>
</evidence>
<protein>
    <submittedName>
        <fullName evidence="1">Uncharacterized protein</fullName>
    </submittedName>
</protein>
<keyword evidence="2" id="KW-1185">Reference proteome</keyword>
<proteinExistence type="predicted"/>
<accession>A0ABD2ZN16</accession>
<gene>
    <name evidence="1" type="ORF">ACH5RR_018993</name>
</gene>
<dbReference type="EMBL" id="JBJUIK010000008">
    <property type="protein sequence ID" value="KAL3520844.1"/>
    <property type="molecule type" value="Genomic_DNA"/>
</dbReference>
<name>A0ABD2ZN16_9GENT</name>
<dbReference type="AlphaFoldDB" id="A0ABD2ZN16"/>
<evidence type="ECO:0000313" key="1">
    <source>
        <dbReference type="EMBL" id="KAL3520844.1"/>
    </source>
</evidence>
<dbReference type="Proteomes" id="UP001630127">
    <property type="component" value="Unassembled WGS sequence"/>
</dbReference>
<comment type="caution">
    <text evidence="1">The sequence shown here is derived from an EMBL/GenBank/DDBJ whole genome shotgun (WGS) entry which is preliminary data.</text>
</comment>
<reference evidence="1 2" key="1">
    <citation type="submission" date="2024-11" db="EMBL/GenBank/DDBJ databases">
        <title>A near-complete genome assembly of Cinchona calisaya.</title>
        <authorList>
            <person name="Lian D.C."/>
            <person name="Zhao X.W."/>
            <person name="Wei L."/>
        </authorList>
    </citation>
    <scope>NUCLEOTIDE SEQUENCE [LARGE SCALE GENOMIC DNA]</scope>
    <source>
        <tissue evidence="1">Nenye</tissue>
    </source>
</reference>